<reference evidence="2" key="1">
    <citation type="submission" date="2016-10" db="EMBL/GenBank/DDBJ databases">
        <authorList>
            <person name="Varghese N."/>
            <person name="Submissions S."/>
        </authorList>
    </citation>
    <scope>NUCLEOTIDE SEQUENCE [LARGE SCALE GENOMIC DNA]</scope>
    <source>
        <strain evidence="2">DSM 44498</strain>
    </source>
</reference>
<dbReference type="EMBL" id="FNSV01000003">
    <property type="protein sequence ID" value="SEB32296.1"/>
    <property type="molecule type" value="Genomic_DNA"/>
</dbReference>
<organism evidence="1 2">
    <name type="scientific">Rhodococcus koreensis</name>
    <dbReference type="NCBI Taxonomy" id="99653"/>
    <lineage>
        <taxon>Bacteria</taxon>
        <taxon>Bacillati</taxon>
        <taxon>Actinomycetota</taxon>
        <taxon>Actinomycetes</taxon>
        <taxon>Mycobacteriales</taxon>
        <taxon>Nocardiaceae</taxon>
        <taxon>Rhodococcus</taxon>
    </lineage>
</organism>
<evidence type="ECO:0000313" key="2">
    <source>
        <dbReference type="Proteomes" id="UP000183561"/>
    </source>
</evidence>
<dbReference type="SUPFAM" id="SSF56399">
    <property type="entry name" value="ADP-ribosylation"/>
    <property type="match status" value="1"/>
</dbReference>
<name>A0A1H4IF70_9NOCA</name>
<evidence type="ECO:0000313" key="1">
    <source>
        <dbReference type="EMBL" id="SEB32296.1"/>
    </source>
</evidence>
<proteinExistence type="predicted"/>
<dbReference type="OrthoDB" id="4569702at2"/>
<dbReference type="Proteomes" id="UP000183561">
    <property type="component" value="Unassembled WGS sequence"/>
</dbReference>
<protein>
    <recommendedName>
        <fullName evidence="3">DUF2441 domain-containing protein</fullName>
    </recommendedName>
</protein>
<sequence length="174" mass="19662">MPRFYTVDRRGTLHKGQTLGLTRYDDVNPSHLQRHLDVLFPDGVAAHGENNFVNGDVLFQVTDHSIELIWENVRRAHYPTAPSRFQSAFAVDTLEQAHAFRTAFDPAGTATIWQVETAHDGFRANMDLLRTHGTAPMTSYHAHCYWSQQSPDHEVPVTWEILLPPPVHVTGPAE</sequence>
<accession>A0A1H4IF70</accession>
<gene>
    <name evidence="1" type="ORF">SAMN04490239_0521</name>
</gene>
<keyword evidence="2" id="KW-1185">Reference proteome</keyword>
<dbReference type="AlphaFoldDB" id="A0A1H4IF70"/>
<dbReference type="RefSeq" id="WP_072950601.1">
    <property type="nucleotide sequence ID" value="NZ_FNSV01000003.1"/>
</dbReference>
<evidence type="ECO:0008006" key="3">
    <source>
        <dbReference type="Google" id="ProtNLM"/>
    </source>
</evidence>